<evidence type="ECO:0000256" key="2">
    <source>
        <dbReference type="SAM" id="MobiDB-lite"/>
    </source>
</evidence>
<name>A0A3P7K941_STRVU</name>
<feature type="region of interest" description="Disordered" evidence="2">
    <location>
        <begin position="137"/>
        <end position="164"/>
    </location>
</feature>
<evidence type="ECO:0000313" key="3">
    <source>
        <dbReference type="EMBL" id="VDM67805.1"/>
    </source>
</evidence>
<evidence type="ECO:0000313" key="4">
    <source>
        <dbReference type="Proteomes" id="UP000270094"/>
    </source>
</evidence>
<proteinExistence type="predicted"/>
<reference evidence="3 4" key="1">
    <citation type="submission" date="2018-11" db="EMBL/GenBank/DDBJ databases">
        <authorList>
            <consortium name="Pathogen Informatics"/>
        </authorList>
    </citation>
    <scope>NUCLEOTIDE SEQUENCE [LARGE SCALE GENOMIC DNA]</scope>
</reference>
<gene>
    <name evidence="3" type="ORF">SVUK_LOCUS2803</name>
</gene>
<dbReference type="AlphaFoldDB" id="A0A3P7K941"/>
<dbReference type="OrthoDB" id="5850475at2759"/>
<evidence type="ECO:0000256" key="1">
    <source>
        <dbReference type="SAM" id="Coils"/>
    </source>
</evidence>
<dbReference type="EMBL" id="UYYB01006584">
    <property type="protein sequence ID" value="VDM67805.1"/>
    <property type="molecule type" value="Genomic_DNA"/>
</dbReference>
<keyword evidence="4" id="KW-1185">Reference proteome</keyword>
<protein>
    <submittedName>
        <fullName evidence="3">Uncharacterized protein</fullName>
    </submittedName>
</protein>
<feature type="coiled-coil region" evidence="1">
    <location>
        <begin position="86"/>
        <end position="127"/>
    </location>
</feature>
<accession>A0A3P7K941</accession>
<keyword evidence="1" id="KW-0175">Coiled coil</keyword>
<organism evidence="3 4">
    <name type="scientific">Strongylus vulgaris</name>
    <name type="common">Blood worm</name>
    <dbReference type="NCBI Taxonomy" id="40348"/>
    <lineage>
        <taxon>Eukaryota</taxon>
        <taxon>Metazoa</taxon>
        <taxon>Ecdysozoa</taxon>
        <taxon>Nematoda</taxon>
        <taxon>Chromadorea</taxon>
        <taxon>Rhabditida</taxon>
        <taxon>Rhabditina</taxon>
        <taxon>Rhabditomorpha</taxon>
        <taxon>Strongyloidea</taxon>
        <taxon>Strongylidae</taxon>
        <taxon>Strongylus</taxon>
    </lineage>
</organism>
<dbReference type="Proteomes" id="UP000270094">
    <property type="component" value="Unassembled WGS sequence"/>
</dbReference>
<sequence length="181" mass="21250">MYSHRRSSFIPHPQERERERGKRKRCYVICILEKANDVIRRQSAELDRLRSSDLHVENIALRTQLMEIAQDYRLHQERILDQEVLLSELNHEVKSLARDKDILQERCIELERKYKKAKAASKEFEKLIDLAEPCSSSTRESTSLLDRSRKKHMSPLKSVENGLRTGRTVERLEHKITSGGT</sequence>